<reference evidence="9 10" key="1">
    <citation type="journal article" date="2017" name="PLoS Biol.">
        <title>The sea cucumber genome provides insights into morphological evolution and visceral regeneration.</title>
        <authorList>
            <person name="Zhang X."/>
            <person name="Sun L."/>
            <person name="Yuan J."/>
            <person name="Sun Y."/>
            <person name="Gao Y."/>
            <person name="Zhang L."/>
            <person name="Li S."/>
            <person name="Dai H."/>
            <person name="Hamel J.F."/>
            <person name="Liu C."/>
            <person name="Yu Y."/>
            <person name="Liu S."/>
            <person name="Lin W."/>
            <person name="Guo K."/>
            <person name="Jin S."/>
            <person name="Xu P."/>
            <person name="Storey K.B."/>
            <person name="Huan P."/>
            <person name="Zhang T."/>
            <person name="Zhou Y."/>
            <person name="Zhang J."/>
            <person name="Lin C."/>
            <person name="Li X."/>
            <person name="Xing L."/>
            <person name="Huo D."/>
            <person name="Sun M."/>
            <person name="Wang L."/>
            <person name="Mercier A."/>
            <person name="Li F."/>
            <person name="Yang H."/>
            <person name="Xiang J."/>
        </authorList>
    </citation>
    <scope>NUCLEOTIDE SEQUENCE [LARGE SCALE GENOMIC DNA]</scope>
    <source>
        <strain evidence="9">Shaxun</strain>
        <tissue evidence="9">Muscle</tissue>
    </source>
</reference>
<sequence>MSLKINEITLKQSYYWVPQNELMVITCFAWDAMPKVNLSWVTNGRDRIYTQLKVTEGDAPTYNSTSLLSYIPTQENSSISCYGNSVISSEYHVEVSLYTYELYITLNGERIEKEYVNSGENLNVTCHADGARPVSSLSFNDCNEVVTELPPITNTSTSISFLLMKRLEQENITCTSTQRREGESDLTRFVTVTVTVPEKPTTQPGFDYLQWIIPSIATLLTCFVFVCIYKITTKIRALMSVTFSTDADTTDLKLNSLPADQSLAHYSSQVCLQNKQKSALPSIPRDEISYYHSSSSESIYYSAEKESTPKDRIFSENEFCILTTIKVGTIYNRWMGTIKTPNKIAVLTTIAEGVMKKQINWDAFVKRTLDLPTTDHLTRIEGIAVDKTTLYLVTERTVCETLKSHLTFDPSSQSSPFSVSDVMKHIAAILEGIECLQSYGFLHPGLSTKKILYTNEGICKLYDFCLAEDAPKVVMLKKTQMNTVTFNQLPPESFFRNEYTAESDVWSTAVVIWEILSSGETPFPVDEDIQPGQYVNAPMLKWPQGCFQLRNLVLFDCWSQTCSLRPSIHHLKESFKAAFENDTYHER</sequence>
<dbReference type="PROSITE" id="PS50835">
    <property type="entry name" value="IG_LIKE"/>
    <property type="match status" value="1"/>
</dbReference>
<dbReference type="PROSITE" id="PS50011">
    <property type="entry name" value="PROTEIN_KINASE_DOM"/>
    <property type="match status" value="1"/>
</dbReference>
<dbReference type="InterPro" id="IPR013783">
    <property type="entry name" value="Ig-like_fold"/>
</dbReference>
<dbReference type="PANTHER" id="PTHR24418">
    <property type="entry name" value="TYROSINE-PROTEIN KINASE"/>
    <property type="match status" value="1"/>
</dbReference>
<evidence type="ECO:0000256" key="6">
    <source>
        <dbReference type="PIRSR" id="PIRSR000615-3"/>
    </source>
</evidence>
<evidence type="ECO:0000256" key="5">
    <source>
        <dbReference type="ARBA" id="ARBA00023180"/>
    </source>
</evidence>
<dbReference type="STRING" id="307972.A0A2G8K9G4"/>
<dbReference type="GO" id="GO:0016020">
    <property type="term" value="C:membrane"/>
    <property type="evidence" value="ECO:0007669"/>
    <property type="project" value="UniProtKB-SubCell"/>
</dbReference>
<dbReference type="SUPFAM" id="SSF56112">
    <property type="entry name" value="Protein kinase-like (PK-like)"/>
    <property type="match status" value="1"/>
</dbReference>
<feature type="domain" description="Ig-like" evidence="8">
    <location>
        <begin position="6"/>
        <end position="96"/>
    </location>
</feature>
<keyword evidence="2" id="KW-0547">Nucleotide-binding</keyword>
<keyword evidence="4" id="KW-1015">Disulfide bond</keyword>
<dbReference type="InterPro" id="IPR011009">
    <property type="entry name" value="Kinase-like_dom_sf"/>
</dbReference>
<dbReference type="Proteomes" id="UP000230750">
    <property type="component" value="Unassembled WGS sequence"/>
</dbReference>
<feature type="binding site" evidence="6">
    <location>
        <position position="463"/>
    </location>
    <ligand>
        <name>Mg(2+)</name>
        <dbReference type="ChEBI" id="CHEBI:18420"/>
    </ligand>
</feature>
<dbReference type="Pfam" id="PF07714">
    <property type="entry name" value="PK_Tyr_Ser-Thr"/>
    <property type="match status" value="1"/>
</dbReference>
<dbReference type="EMBL" id="MRZV01000766">
    <property type="protein sequence ID" value="PIK44605.1"/>
    <property type="molecule type" value="Genomic_DNA"/>
</dbReference>
<evidence type="ECO:0000313" key="9">
    <source>
        <dbReference type="EMBL" id="PIK44605.1"/>
    </source>
</evidence>
<organism evidence="9 10">
    <name type="scientific">Stichopus japonicus</name>
    <name type="common">Sea cucumber</name>
    <dbReference type="NCBI Taxonomy" id="307972"/>
    <lineage>
        <taxon>Eukaryota</taxon>
        <taxon>Metazoa</taxon>
        <taxon>Echinodermata</taxon>
        <taxon>Eleutherozoa</taxon>
        <taxon>Echinozoa</taxon>
        <taxon>Holothuroidea</taxon>
        <taxon>Aspidochirotacea</taxon>
        <taxon>Aspidochirotida</taxon>
        <taxon>Stichopodidae</taxon>
        <taxon>Apostichopus</taxon>
    </lineage>
</organism>
<dbReference type="InterPro" id="IPR000719">
    <property type="entry name" value="Prot_kinase_dom"/>
</dbReference>
<dbReference type="GO" id="GO:0005524">
    <property type="term" value="F:ATP binding"/>
    <property type="evidence" value="ECO:0007669"/>
    <property type="project" value="UniProtKB-KW"/>
</dbReference>
<dbReference type="InterPro" id="IPR007110">
    <property type="entry name" value="Ig-like_dom"/>
</dbReference>
<dbReference type="Gene3D" id="2.60.40.10">
    <property type="entry name" value="Immunoglobulins"/>
    <property type="match status" value="1"/>
</dbReference>
<dbReference type="InterPro" id="IPR013162">
    <property type="entry name" value="CD80_C2-set"/>
</dbReference>
<evidence type="ECO:0000313" key="10">
    <source>
        <dbReference type="Proteomes" id="UP000230750"/>
    </source>
</evidence>
<feature type="domain" description="Protein kinase" evidence="7">
    <location>
        <begin position="319"/>
        <end position="579"/>
    </location>
</feature>
<keyword evidence="10" id="KW-1185">Reference proteome</keyword>
<evidence type="ECO:0000256" key="3">
    <source>
        <dbReference type="ARBA" id="ARBA00022840"/>
    </source>
</evidence>
<gene>
    <name evidence="9" type="ORF">BSL78_18526</name>
</gene>
<keyword evidence="5" id="KW-0325">Glycoprotein</keyword>
<dbReference type="AlphaFoldDB" id="A0A2G8K9G4"/>
<proteinExistence type="predicted"/>
<keyword evidence="6" id="KW-0479">Metal-binding</keyword>
<dbReference type="SUPFAM" id="SSF48726">
    <property type="entry name" value="Immunoglobulin"/>
    <property type="match status" value="1"/>
</dbReference>
<keyword evidence="3" id="KW-0067">ATP-binding</keyword>
<name>A0A2G8K9G4_STIJA</name>
<evidence type="ECO:0000259" key="7">
    <source>
        <dbReference type="PROSITE" id="PS50011"/>
    </source>
</evidence>
<evidence type="ECO:0000259" key="8">
    <source>
        <dbReference type="PROSITE" id="PS50835"/>
    </source>
</evidence>
<dbReference type="GO" id="GO:0046872">
    <property type="term" value="F:metal ion binding"/>
    <property type="evidence" value="ECO:0007669"/>
    <property type="project" value="UniProtKB-KW"/>
</dbReference>
<protein>
    <submittedName>
        <fullName evidence="9">Putative tyrosine-protein kinase</fullName>
    </submittedName>
</protein>
<keyword evidence="9" id="KW-0418">Kinase</keyword>
<dbReference type="PIRSF" id="PIRSF000615">
    <property type="entry name" value="TyrPK_CSF1-R"/>
    <property type="match status" value="1"/>
</dbReference>
<dbReference type="Pfam" id="PF08205">
    <property type="entry name" value="C2-set_2"/>
    <property type="match status" value="1"/>
</dbReference>
<accession>A0A2G8K9G4</accession>
<dbReference type="InterPro" id="IPR001245">
    <property type="entry name" value="Ser-Thr/Tyr_kinase_cat_dom"/>
</dbReference>
<dbReference type="InterPro" id="IPR050198">
    <property type="entry name" value="Non-receptor_tyrosine_kinases"/>
</dbReference>
<dbReference type="OrthoDB" id="5979581at2759"/>
<evidence type="ECO:0000256" key="4">
    <source>
        <dbReference type="ARBA" id="ARBA00023157"/>
    </source>
</evidence>
<dbReference type="GO" id="GO:0004672">
    <property type="term" value="F:protein kinase activity"/>
    <property type="evidence" value="ECO:0007669"/>
    <property type="project" value="InterPro"/>
</dbReference>
<comment type="subcellular location">
    <subcellularLocation>
        <location evidence="1">Membrane</location>
        <topology evidence="1">Single-pass membrane protein</topology>
    </subcellularLocation>
</comment>
<dbReference type="InterPro" id="IPR036179">
    <property type="entry name" value="Ig-like_dom_sf"/>
</dbReference>
<dbReference type="Gene3D" id="1.10.510.10">
    <property type="entry name" value="Transferase(Phosphotransferase) domain 1"/>
    <property type="match status" value="1"/>
</dbReference>
<keyword evidence="9" id="KW-0808">Transferase</keyword>
<keyword evidence="6" id="KW-0460">Magnesium</keyword>
<comment type="caution">
    <text evidence="9">The sequence shown here is derived from an EMBL/GenBank/DDBJ whole genome shotgun (WGS) entry which is preliminary data.</text>
</comment>
<evidence type="ECO:0000256" key="1">
    <source>
        <dbReference type="ARBA" id="ARBA00004167"/>
    </source>
</evidence>
<evidence type="ECO:0000256" key="2">
    <source>
        <dbReference type="ARBA" id="ARBA00022741"/>
    </source>
</evidence>